<proteinExistence type="predicted"/>
<dbReference type="PROSITE" id="PS51257">
    <property type="entry name" value="PROKAR_LIPOPROTEIN"/>
    <property type="match status" value="1"/>
</dbReference>
<feature type="chain" id="PRO_5015137632" evidence="1">
    <location>
        <begin position="27"/>
        <end position="404"/>
    </location>
</feature>
<organism evidence="3 4">
    <name type="scientific">Chitinophaga niastensis</name>
    <dbReference type="NCBI Taxonomy" id="536980"/>
    <lineage>
        <taxon>Bacteria</taxon>
        <taxon>Pseudomonadati</taxon>
        <taxon>Bacteroidota</taxon>
        <taxon>Chitinophagia</taxon>
        <taxon>Chitinophagales</taxon>
        <taxon>Chitinophagaceae</taxon>
        <taxon>Chitinophaga</taxon>
    </lineage>
</organism>
<evidence type="ECO:0000313" key="3">
    <source>
        <dbReference type="EMBL" id="PSL43697.1"/>
    </source>
</evidence>
<dbReference type="Pfam" id="PF00144">
    <property type="entry name" value="Beta-lactamase"/>
    <property type="match status" value="1"/>
</dbReference>
<dbReference type="InterPro" id="IPR001466">
    <property type="entry name" value="Beta-lactam-related"/>
</dbReference>
<dbReference type="SUPFAM" id="SSF56601">
    <property type="entry name" value="beta-lactamase/transpeptidase-like"/>
    <property type="match status" value="1"/>
</dbReference>
<evidence type="ECO:0000313" key="4">
    <source>
        <dbReference type="Proteomes" id="UP000240971"/>
    </source>
</evidence>
<dbReference type="InterPro" id="IPR012338">
    <property type="entry name" value="Beta-lactam/transpept-like"/>
</dbReference>
<dbReference type="Gene3D" id="3.40.710.10">
    <property type="entry name" value="DD-peptidase/beta-lactamase superfamily"/>
    <property type="match status" value="1"/>
</dbReference>
<gene>
    <name evidence="3" type="ORF">CLV51_1076</name>
</gene>
<dbReference type="PANTHER" id="PTHR46825:SF9">
    <property type="entry name" value="BETA-LACTAMASE-RELATED DOMAIN-CONTAINING PROTEIN"/>
    <property type="match status" value="1"/>
</dbReference>
<keyword evidence="1" id="KW-0732">Signal</keyword>
<accession>A0A2P8HBU7</accession>
<dbReference type="PANTHER" id="PTHR46825">
    <property type="entry name" value="D-ALANYL-D-ALANINE-CARBOXYPEPTIDASE/ENDOPEPTIDASE AMPH"/>
    <property type="match status" value="1"/>
</dbReference>
<evidence type="ECO:0000259" key="2">
    <source>
        <dbReference type="Pfam" id="PF00144"/>
    </source>
</evidence>
<feature type="domain" description="Beta-lactamase-related" evidence="2">
    <location>
        <begin position="84"/>
        <end position="376"/>
    </location>
</feature>
<comment type="caution">
    <text evidence="3">The sequence shown here is derived from an EMBL/GenBank/DDBJ whole genome shotgun (WGS) entry which is preliminary data.</text>
</comment>
<dbReference type="InterPro" id="IPR050491">
    <property type="entry name" value="AmpC-like"/>
</dbReference>
<feature type="signal peptide" evidence="1">
    <location>
        <begin position="1"/>
        <end position="26"/>
    </location>
</feature>
<protein>
    <submittedName>
        <fullName evidence="3">CubicO group peptidase (Beta-lactamase class C family)</fullName>
    </submittedName>
</protein>
<dbReference type="Proteomes" id="UP000240971">
    <property type="component" value="Unassembled WGS sequence"/>
</dbReference>
<keyword evidence="4" id="KW-1185">Reference proteome</keyword>
<dbReference type="RefSeq" id="WP_245898935.1">
    <property type="nucleotide sequence ID" value="NZ_PYAW01000007.1"/>
</dbReference>
<evidence type="ECO:0000256" key="1">
    <source>
        <dbReference type="SAM" id="SignalP"/>
    </source>
</evidence>
<dbReference type="EMBL" id="PYAW01000007">
    <property type="protein sequence ID" value="PSL43697.1"/>
    <property type="molecule type" value="Genomic_DNA"/>
</dbReference>
<reference evidence="3 4" key="1">
    <citation type="submission" date="2018-03" db="EMBL/GenBank/DDBJ databases">
        <title>Genomic Encyclopedia of Archaeal and Bacterial Type Strains, Phase II (KMG-II): from individual species to whole genera.</title>
        <authorList>
            <person name="Goeker M."/>
        </authorList>
    </citation>
    <scope>NUCLEOTIDE SEQUENCE [LARGE SCALE GENOMIC DNA]</scope>
    <source>
        <strain evidence="3 4">DSM 24859</strain>
    </source>
</reference>
<dbReference type="InterPro" id="IPR023650">
    <property type="entry name" value="Beta-lactam_class-A_AS"/>
</dbReference>
<sequence length="404" mass="45660">MKRLKAVSIILTITGIAIVSSCQSNAARKEANNKKRTADSTLYTVGLTDAQKEAILKSPRTVQMQRELEAFYNGKLLHSGFNGAILVARKGVIIFEQYHGYENSRTKIPVIDSSAFQLASVSKTFTGAAVLTLVQKEKLSLDDSLQKFFPEFPYKGINIRMLLSHRSGLPNYLYFCDSLWNDQSNFITNDQVIKLMETHKPPIQHLPGTHFQYCNTNYLLLASIIEKVSGQKYAEFMQQTIFKPLGMVNTFVFNPGGAARPHQTQSHKYNGQFEPDTYFDGVMGDKGIYSTAKDMLKWDQALYSGQLLNAATLKEAYTPYSHEKPGIRNYGLGWRLMVYPDSTKNIIYHNGWWHGNNTVFYRFVQDSTTLIILGNKYDRGIYQAVKPIREILGHGDGDEATGEE</sequence>
<dbReference type="PROSITE" id="PS00146">
    <property type="entry name" value="BETA_LACTAMASE_A"/>
    <property type="match status" value="1"/>
</dbReference>
<dbReference type="AlphaFoldDB" id="A0A2P8HBU7"/>
<name>A0A2P8HBU7_CHINA</name>